<protein>
    <submittedName>
        <fullName evidence="1">Uncharacterized protein</fullName>
    </submittedName>
</protein>
<evidence type="ECO:0000313" key="1">
    <source>
        <dbReference type="EMBL" id="KXU36092.1"/>
    </source>
</evidence>
<keyword evidence="2" id="KW-1185">Reference proteome</keyword>
<gene>
    <name evidence="1" type="ORF">AXK12_04550</name>
</gene>
<dbReference type="Proteomes" id="UP000071392">
    <property type="component" value="Unassembled WGS sequence"/>
</dbReference>
<dbReference type="AlphaFoldDB" id="A0A139SNM1"/>
<accession>A0A139SNM1</accession>
<comment type="caution">
    <text evidence="1">The sequence shown here is derived from an EMBL/GenBank/DDBJ whole genome shotgun (WGS) entry which is preliminary data.</text>
</comment>
<evidence type="ECO:0000313" key="2">
    <source>
        <dbReference type="Proteomes" id="UP000071392"/>
    </source>
</evidence>
<reference evidence="1 2" key="1">
    <citation type="submission" date="2016-02" db="EMBL/GenBank/DDBJ databases">
        <authorList>
            <person name="Wen L."/>
            <person name="He K."/>
            <person name="Yang H."/>
        </authorList>
    </citation>
    <scope>NUCLEOTIDE SEQUENCE [LARGE SCALE GENOMIC DNA]</scope>
    <source>
        <strain evidence="1 2">CV41</strain>
    </source>
</reference>
<proteinExistence type="predicted"/>
<organism evidence="1 2">
    <name type="scientific">Cephaloticoccus capnophilus</name>
    <dbReference type="NCBI Taxonomy" id="1548208"/>
    <lineage>
        <taxon>Bacteria</taxon>
        <taxon>Pseudomonadati</taxon>
        <taxon>Verrucomicrobiota</taxon>
        <taxon>Opitutia</taxon>
        <taxon>Opitutales</taxon>
        <taxon>Opitutaceae</taxon>
        <taxon>Cephaloticoccus</taxon>
    </lineage>
</organism>
<sequence>MGAEFAAVPGTELKALRVSGQTVPDAPYSFSGLQNGLNTLLLEVDYGPEPGSNNQSSGTVTGNLRIYEQPYSMVIGTVYTQDSGTLMDADDLNVHEVEDVRGLETTSAVIDALTITAT</sequence>
<name>A0A139SNM1_9BACT</name>
<dbReference type="EMBL" id="LSZP01000032">
    <property type="protein sequence ID" value="KXU36092.1"/>
    <property type="molecule type" value="Genomic_DNA"/>
</dbReference>